<name>A0A7X0JMV1_9HYPH</name>
<keyword evidence="2" id="KW-1185">Reference proteome</keyword>
<dbReference type="AlphaFoldDB" id="A0A7X0JMV1"/>
<organism evidence="1 2">
    <name type="scientific">Rhizobium soli</name>
    <dbReference type="NCBI Taxonomy" id="424798"/>
    <lineage>
        <taxon>Bacteria</taxon>
        <taxon>Pseudomonadati</taxon>
        <taxon>Pseudomonadota</taxon>
        <taxon>Alphaproteobacteria</taxon>
        <taxon>Hyphomicrobiales</taxon>
        <taxon>Rhizobiaceae</taxon>
        <taxon>Rhizobium/Agrobacterium group</taxon>
        <taxon>Rhizobium</taxon>
    </lineage>
</organism>
<gene>
    <name evidence="1" type="ORF">F4695_003900</name>
</gene>
<protein>
    <submittedName>
        <fullName evidence="1">Uncharacterized protein</fullName>
    </submittedName>
</protein>
<dbReference type="EMBL" id="JACHBU010000009">
    <property type="protein sequence ID" value="MBB6510509.1"/>
    <property type="molecule type" value="Genomic_DNA"/>
</dbReference>
<evidence type="ECO:0000313" key="2">
    <source>
        <dbReference type="Proteomes" id="UP000585437"/>
    </source>
</evidence>
<evidence type="ECO:0000313" key="1">
    <source>
        <dbReference type="EMBL" id="MBB6510509.1"/>
    </source>
</evidence>
<reference evidence="1 2" key="1">
    <citation type="submission" date="2020-08" db="EMBL/GenBank/DDBJ databases">
        <title>The Agave Microbiome: Exploring the role of microbial communities in plant adaptations to desert environments.</title>
        <authorList>
            <person name="Partida-Martinez L.P."/>
        </authorList>
    </citation>
    <scope>NUCLEOTIDE SEQUENCE [LARGE SCALE GENOMIC DNA]</scope>
    <source>
        <strain evidence="1 2">AS3.12</strain>
    </source>
</reference>
<comment type="caution">
    <text evidence="1">The sequence shown here is derived from an EMBL/GenBank/DDBJ whole genome shotgun (WGS) entry which is preliminary data.</text>
</comment>
<proteinExistence type="predicted"/>
<sequence>MFLIQILLPVTHGEVSPASLFHLLREELTTEFGGLTLHSNAPAQGLWDNDGDV</sequence>
<dbReference type="Proteomes" id="UP000585437">
    <property type="component" value="Unassembled WGS sequence"/>
</dbReference>
<accession>A0A7X0JMV1</accession>